<evidence type="ECO:0000313" key="1">
    <source>
        <dbReference type="EMBL" id="PCJ39665.1"/>
    </source>
</evidence>
<evidence type="ECO:0000313" key="2">
    <source>
        <dbReference type="Proteomes" id="UP000228987"/>
    </source>
</evidence>
<sequence>MTQLIEFPQCQHQEFRRLVFKSVFDAANAKGIDVEAYISSIYYAGENPQIFSSTPCMQKVYCRFKDLIDSTVSADLDVNNLSDCNKAYLCFRVYLHNMCMERQTMPESAIEQYLQDALKEYFQAGTKVLSTRAEMKILRYLKRLRQQARTQPG</sequence>
<accession>A0A2A5C7V1</accession>
<protein>
    <submittedName>
        <fullName evidence="1">Uncharacterized protein</fullName>
    </submittedName>
</protein>
<name>A0A2A5C7V1_9GAMM</name>
<gene>
    <name evidence="1" type="ORF">COA71_13570</name>
</gene>
<comment type="caution">
    <text evidence="1">The sequence shown here is derived from an EMBL/GenBank/DDBJ whole genome shotgun (WGS) entry which is preliminary data.</text>
</comment>
<dbReference type="AlphaFoldDB" id="A0A2A5C7V1"/>
<dbReference type="Proteomes" id="UP000228987">
    <property type="component" value="Unassembled WGS sequence"/>
</dbReference>
<proteinExistence type="predicted"/>
<organism evidence="1 2">
    <name type="scientific">SAR86 cluster bacterium</name>
    <dbReference type="NCBI Taxonomy" id="2030880"/>
    <lineage>
        <taxon>Bacteria</taxon>
        <taxon>Pseudomonadati</taxon>
        <taxon>Pseudomonadota</taxon>
        <taxon>Gammaproteobacteria</taxon>
        <taxon>SAR86 cluster</taxon>
    </lineage>
</organism>
<reference evidence="2" key="1">
    <citation type="submission" date="2017-08" db="EMBL/GenBank/DDBJ databases">
        <title>A dynamic microbial community with high functional redundancy inhabits the cold, oxic subseafloor aquifer.</title>
        <authorList>
            <person name="Tully B.J."/>
            <person name="Wheat C.G."/>
            <person name="Glazer B.T."/>
            <person name="Huber J.A."/>
        </authorList>
    </citation>
    <scope>NUCLEOTIDE SEQUENCE [LARGE SCALE GENOMIC DNA]</scope>
</reference>
<dbReference type="EMBL" id="NVWI01000013">
    <property type="protein sequence ID" value="PCJ39665.1"/>
    <property type="molecule type" value="Genomic_DNA"/>
</dbReference>